<dbReference type="Proteomes" id="UP000294914">
    <property type="component" value="Unassembled WGS sequence"/>
</dbReference>
<dbReference type="RefSeq" id="WP_134080336.1">
    <property type="nucleotide sequence ID" value="NZ_SOQX01000001.1"/>
</dbReference>
<proteinExistence type="predicted"/>
<reference evidence="1 2" key="1">
    <citation type="submission" date="2019-03" db="EMBL/GenBank/DDBJ databases">
        <title>Genomic Encyclopedia of Type Strains, Phase IV (KMG-IV): sequencing the most valuable type-strain genomes for metagenomic binning, comparative biology and taxonomic classification.</title>
        <authorList>
            <person name="Goeker M."/>
        </authorList>
    </citation>
    <scope>NUCLEOTIDE SEQUENCE [LARGE SCALE GENOMIC DNA]</scope>
    <source>
        <strain evidence="1 2">DSM 16326</strain>
    </source>
</reference>
<sequence length="253" mass="28632">MTKPDVRTDEKKQHFDDIYVAENPVPFKERILDQLEYVSDNFNRQTFDRLILPWAQQNASAEKPLKFVDLAGCFGNTTMATLYGMDYEAIRNNWRDSEACKQIDGQRRFPATTTGIDISANALAYGHAAGLYDETIEADLNAAPADVQDQVEAAMQNADVVISTASLVYLEPEAIARLLDAFDKGAGEGYMLVNFLNPFALEKADETKRMLLERLEFVGSMASRHRRLSPLEQENYPGEEWALLEIWVLRRKG</sequence>
<dbReference type="InterPro" id="IPR029063">
    <property type="entry name" value="SAM-dependent_MTases_sf"/>
</dbReference>
<dbReference type="AlphaFoldDB" id="A0A4R8IRT9"/>
<evidence type="ECO:0000313" key="1">
    <source>
        <dbReference type="EMBL" id="TDY03751.1"/>
    </source>
</evidence>
<dbReference type="EMBL" id="SOQX01000001">
    <property type="protein sequence ID" value="TDY03751.1"/>
    <property type="molecule type" value="Genomic_DNA"/>
</dbReference>
<protein>
    <recommendedName>
        <fullName evidence="3">Methyltransferase family protein</fullName>
    </recommendedName>
</protein>
<evidence type="ECO:0000313" key="2">
    <source>
        <dbReference type="Proteomes" id="UP000294914"/>
    </source>
</evidence>
<organism evidence="1 2">
    <name type="scientific">Thiohalophilus thiocyanatoxydans</name>
    <dbReference type="NCBI Taxonomy" id="381308"/>
    <lineage>
        <taxon>Bacteria</taxon>
        <taxon>Pseudomonadati</taxon>
        <taxon>Pseudomonadota</taxon>
        <taxon>Gammaproteobacteria</taxon>
        <taxon>Thiohalomonadales</taxon>
        <taxon>Thiohalophilaceae</taxon>
        <taxon>Thiohalophilus</taxon>
    </lineage>
</organism>
<dbReference type="SUPFAM" id="SSF53335">
    <property type="entry name" value="S-adenosyl-L-methionine-dependent methyltransferases"/>
    <property type="match status" value="1"/>
</dbReference>
<keyword evidence="2" id="KW-1185">Reference proteome</keyword>
<accession>A0A4R8IRT9</accession>
<name>A0A4R8IRT9_9GAMM</name>
<comment type="caution">
    <text evidence="1">The sequence shown here is derived from an EMBL/GenBank/DDBJ whole genome shotgun (WGS) entry which is preliminary data.</text>
</comment>
<dbReference type="OrthoDB" id="6180179at2"/>
<evidence type="ECO:0008006" key="3">
    <source>
        <dbReference type="Google" id="ProtNLM"/>
    </source>
</evidence>
<gene>
    <name evidence="1" type="ORF">EDC23_0121</name>
</gene>